<comment type="caution">
    <text evidence="1">The sequence shown here is derived from an EMBL/GenBank/DDBJ whole genome shotgun (WGS) entry which is preliminary data.</text>
</comment>
<name>A0ACB8YEZ1_9ASTR</name>
<evidence type="ECO:0000313" key="1">
    <source>
        <dbReference type="EMBL" id="KAI3683616.1"/>
    </source>
</evidence>
<evidence type="ECO:0000313" key="2">
    <source>
        <dbReference type="Proteomes" id="UP001056120"/>
    </source>
</evidence>
<proteinExistence type="predicted"/>
<protein>
    <submittedName>
        <fullName evidence="1">Uncharacterized protein</fullName>
    </submittedName>
</protein>
<accession>A0ACB8YEZ1</accession>
<reference evidence="1 2" key="2">
    <citation type="journal article" date="2022" name="Mol. Ecol. Resour.">
        <title>The genomes of chicory, endive, great burdock and yacon provide insights into Asteraceae paleo-polyploidization history and plant inulin production.</title>
        <authorList>
            <person name="Fan W."/>
            <person name="Wang S."/>
            <person name="Wang H."/>
            <person name="Wang A."/>
            <person name="Jiang F."/>
            <person name="Liu H."/>
            <person name="Zhao H."/>
            <person name="Xu D."/>
            <person name="Zhang Y."/>
        </authorList>
    </citation>
    <scope>NUCLEOTIDE SEQUENCE [LARGE SCALE GENOMIC DNA]</scope>
    <source>
        <strain evidence="2">cv. Yunnan</strain>
        <tissue evidence="1">Leaves</tissue>
    </source>
</reference>
<reference evidence="2" key="1">
    <citation type="journal article" date="2022" name="Mol. Ecol. Resour.">
        <title>The genomes of chicory, endive, great burdock and yacon provide insights into Asteraceae palaeo-polyploidization history and plant inulin production.</title>
        <authorList>
            <person name="Fan W."/>
            <person name="Wang S."/>
            <person name="Wang H."/>
            <person name="Wang A."/>
            <person name="Jiang F."/>
            <person name="Liu H."/>
            <person name="Zhao H."/>
            <person name="Xu D."/>
            <person name="Zhang Y."/>
        </authorList>
    </citation>
    <scope>NUCLEOTIDE SEQUENCE [LARGE SCALE GENOMIC DNA]</scope>
    <source>
        <strain evidence="2">cv. Yunnan</strain>
    </source>
</reference>
<dbReference type="Proteomes" id="UP001056120">
    <property type="component" value="Linkage Group LG28"/>
</dbReference>
<organism evidence="1 2">
    <name type="scientific">Smallanthus sonchifolius</name>
    <dbReference type="NCBI Taxonomy" id="185202"/>
    <lineage>
        <taxon>Eukaryota</taxon>
        <taxon>Viridiplantae</taxon>
        <taxon>Streptophyta</taxon>
        <taxon>Embryophyta</taxon>
        <taxon>Tracheophyta</taxon>
        <taxon>Spermatophyta</taxon>
        <taxon>Magnoliopsida</taxon>
        <taxon>eudicotyledons</taxon>
        <taxon>Gunneridae</taxon>
        <taxon>Pentapetalae</taxon>
        <taxon>asterids</taxon>
        <taxon>campanulids</taxon>
        <taxon>Asterales</taxon>
        <taxon>Asteraceae</taxon>
        <taxon>Asteroideae</taxon>
        <taxon>Heliantheae alliance</taxon>
        <taxon>Millerieae</taxon>
        <taxon>Smallanthus</taxon>
    </lineage>
</organism>
<dbReference type="EMBL" id="CM042045">
    <property type="protein sequence ID" value="KAI3683616.1"/>
    <property type="molecule type" value="Genomic_DNA"/>
</dbReference>
<sequence length="113" mass="11484">MHFDPISLNIDSKMKKIVVFMFLLLCVVHAPSNAALNLGSKPIFAVDKRGGGGRGGGGGFRGGGGGFRGGFLGGHVSPVHGTHGGHGHGGGRSLHTASLRSTVLGLILLLCFV</sequence>
<gene>
    <name evidence="1" type="ORF">L1987_84125</name>
</gene>
<keyword evidence="2" id="KW-1185">Reference proteome</keyword>